<sequence length="100" mass="10273">MGSGGVFSLTKGDFPRGSGNGTLSISLEMTLGLRRCPGSLGAVGLRFVGDNFPVGGLLFRGEMPILLRCAVCADCLAAIFRLMTCSCVVEFAVAGVGVAR</sequence>
<comment type="caution">
    <text evidence="1">The sequence shown here is derived from an EMBL/GenBank/DDBJ whole genome shotgun (WGS) entry which is preliminary data.</text>
</comment>
<evidence type="ECO:0000313" key="2">
    <source>
        <dbReference type="Proteomes" id="UP000215335"/>
    </source>
</evidence>
<proteinExistence type="predicted"/>
<keyword evidence="2" id="KW-1185">Reference proteome</keyword>
<accession>A0A232ELT1</accession>
<reference evidence="1 2" key="1">
    <citation type="journal article" date="2017" name="Curr. Biol.">
        <title>The Evolution of Venom by Co-option of Single-Copy Genes.</title>
        <authorList>
            <person name="Martinson E.O."/>
            <person name="Mrinalini"/>
            <person name="Kelkar Y.D."/>
            <person name="Chang C.H."/>
            <person name="Werren J.H."/>
        </authorList>
    </citation>
    <scope>NUCLEOTIDE SEQUENCE [LARGE SCALE GENOMIC DNA]</scope>
    <source>
        <strain evidence="1 2">Alberta</strain>
        <tissue evidence="1">Whole body</tissue>
    </source>
</reference>
<organism evidence="1 2">
    <name type="scientific">Trichomalopsis sarcophagae</name>
    <dbReference type="NCBI Taxonomy" id="543379"/>
    <lineage>
        <taxon>Eukaryota</taxon>
        <taxon>Metazoa</taxon>
        <taxon>Ecdysozoa</taxon>
        <taxon>Arthropoda</taxon>
        <taxon>Hexapoda</taxon>
        <taxon>Insecta</taxon>
        <taxon>Pterygota</taxon>
        <taxon>Neoptera</taxon>
        <taxon>Endopterygota</taxon>
        <taxon>Hymenoptera</taxon>
        <taxon>Apocrita</taxon>
        <taxon>Proctotrupomorpha</taxon>
        <taxon>Chalcidoidea</taxon>
        <taxon>Pteromalidae</taxon>
        <taxon>Pteromalinae</taxon>
        <taxon>Trichomalopsis</taxon>
    </lineage>
</organism>
<dbReference type="EMBL" id="NNAY01003516">
    <property type="protein sequence ID" value="OXU19291.1"/>
    <property type="molecule type" value="Genomic_DNA"/>
</dbReference>
<protein>
    <submittedName>
        <fullName evidence="1">Uncharacterized protein</fullName>
    </submittedName>
</protein>
<dbReference type="Proteomes" id="UP000215335">
    <property type="component" value="Unassembled WGS sequence"/>
</dbReference>
<gene>
    <name evidence="1" type="ORF">TSAR_014344</name>
</gene>
<dbReference type="AlphaFoldDB" id="A0A232ELT1"/>
<evidence type="ECO:0000313" key="1">
    <source>
        <dbReference type="EMBL" id="OXU19291.1"/>
    </source>
</evidence>
<name>A0A232ELT1_9HYME</name>